<dbReference type="InterPro" id="IPR014719">
    <property type="entry name" value="Ribosomal_bL12_C/ClpS-like"/>
</dbReference>
<dbReference type="GO" id="GO:0008233">
    <property type="term" value="F:peptidase activity"/>
    <property type="evidence" value="ECO:0007669"/>
    <property type="project" value="UniProtKB-KW"/>
</dbReference>
<evidence type="ECO:0000259" key="2">
    <source>
        <dbReference type="Pfam" id="PF02617"/>
    </source>
</evidence>
<dbReference type="Proteomes" id="UP001207337">
    <property type="component" value="Unassembled WGS sequence"/>
</dbReference>
<sequence>MKLRSTKIKCFIDMYDPLANTWGAKPDQEQAPGTDVDVLEKEEEEDEEKTPWRVILYDDDIHTFDEVINQLIKALSCSQSHAEKLTRKVHNEGKAEVFEGSFEDCFEVNGVLKEIQLVTEIKG</sequence>
<evidence type="ECO:0000313" key="4">
    <source>
        <dbReference type="Proteomes" id="UP001207337"/>
    </source>
</evidence>
<keyword evidence="4" id="KW-1185">Reference proteome</keyword>
<accession>A0ABT3Q0W0</accession>
<dbReference type="GO" id="GO:0006508">
    <property type="term" value="P:proteolysis"/>
    <property type="evidence" value="ECO:0007669"/>
    <property type="project" value="UniProtKB-KW"/>
</dbReference>
<dbReference type="EMBL" id="JAJNDC010000003">
    <property type="protein sequence ID" value="MCW9713726.1"/>
    <property type="molecule type" value="Genomic_DNA"/>
</dbReference>
<feature type="domain" description="Adaptor protein ClpS core" evidence="2">
    <location>
        <begin position="48"/>
        <end position="106"/>
    </location>
</feature>
<keyword evidence="3" id="KW-0645">Protease</keyword>
<comment type="caution">
    <text evidence="3">The sequence shown here is derived from an EMBL/GenBank/DDBJ whole genome shotgun (WGS) entry which is preliminary data.</text>
</comment>
<dbReference type="Pfam" id="PF02617">
    <property type="entry name" value="ClpS"/>
    <property type="match status" value="1"/>
</dbReference>
<name>A0ABT3Q0W0_9BACT</name>
<feature type="region of interest" description="Disordered" evidence="1">
    <location>
        <begin position="22"/>
        <end position="50"/>
    </location>
</feature>
<gene>
    <name evidence="3" type="ORF">LQ318_12510</name>
</gene>
<evidence type="ECO:0000313" key="3">
    <source>
        <dbReference type="EMBL" id="MCW9713726.1"/>
    </source>
</evidence>
<evidence type="ECO:0000256" key="1">
    <source>
        <dbReference type="SAM" id="MobiDB-lite"/>
    </source>
</evidence>
<dbReference type="InterPro" id="IPR003769">
    <property type="entry name" value="ClpS_core"/>
</dbReference>
<dbReference type="Gene3D" id="3.30.1390.10">
    <property type="match status" value="1"/>
</dbReference>
<organism evidence="3 4">
    <name type="scientific">Fodinibius salicampi</name>
    <dbReference type="NCBI Taxonomy" id="1920655"/>
    <lineage>
        <taxon>Bacteria</taxon>
        <taxon>Pseudomonadati</taxon>
        <taxon>Balneolota</taxon>
        <taxon>Balneolia</taxon>
        <taxon>Balneolales</taxon>
        <taxon>Balneolaceae</taxon>
        <taxon>Fodinibius</taxon>
    </lineage>
</organism>
<reference evidence="3 4" key="1">
    <citation type="submission" date="2021-11" db="EMBL/GenBank/DDBJ databases">
        <title>Aliifidinibius sp. nov., a new bacterium isolated from saline soil.</title>
        <authorList>
            <person name="Galisteo C."/>
            <person name="De La Haba R."/>
            <person name="Sanchez-Porro C."/>
            <person name="Ventosa A."/>
        </authorList>
    </citation>
    <scope>NUCLEOTIDE SEQUENCE [LARGE SCALE GENOMIC DNA]</scope>
    <source>
        <strain evidence="3 4">KACC 190600</strain>
    </source>
</reference>
<keyword evidence="3" id="KW-0378">Hydrolase</keyword>
<dbReference type="SUPFAM" id="SSF54736">
    <property type="entry name" value="ClpS-like"/>
    <property type="match status" value="1"/>
</dbReference>
<proteinExistence type="predicted"/>
<dbReference type="RefSeq" id="WP_265790609.1">
    <property type="nucleotide sequence ID" value="NZ_BAABRS010000003.1"/>
</dbReference>
<protein>
    <submittedName>
        <fullName evidence="3">ATP-dependent Clp protease adaptor ClpS</fullName>
    </submittedName>
</protein>